<protein>
    <recommendedName>
        <fullName evidence="2">N-acetylmuramoyl-L-alanine amidase</fullName>
        <ecNumber evidence="2">3.5.1.28</ecNumber>
    </recommendedName>
</protein>
<keyword evidence="4" id="KW-0961">Cell wall biogenesis/degradation</keyword>
<dbReference type="CDD" id="cd06583">
    <property type="entry name" value="PGRP"/>
    <property type="match status" value="1"/>
</dbReference>
<dbReference type="PANTHER" id="PTHR30417:SF1">
    <property type="entry name" value="N-ACETYLMURAMOYL-L-ALANINE AMIDASE AMID"/>
    <property type="match status" value="1"/>
</dbReference>
<dbReference type="SMART" id="SM00644">
    <property type="entry name" value="Ami_2"/>
    <property type="match status" value="1"/>
</dbReference>
<sequence>MKVNKTQIAYNRTRRAQRPQYIVIHDTGNPGRGANADSHFRYFNGGNRNSSADFFVDDTQILQVNNYLSYYTWHCGDGKGRYGITNANSLGIEICINSDGDYDKAFDNAVWLAKKLMTELAIPINSVVRHYDASRKNCPASMSNNNWALWSKFKKRLTEEDIDMEKLNAIEKDVAQLKTDVSALKNKMIYAWVDDNMPDWAKPTITKLMRKGYLKGDEEGKLNLDDNMLRMLVINDRAGLYD</sequence>
<reference evidence="6" key="1">
    <citation type="submission" date="2020-10" db="EMBL/GenBank/DDBJ databases">
        <title>ChiBAC.</title>
        <authorList>
            <person name="Zenner C."/>
            <person name="Hitch T.C.A."/>
            <person name="Clavel T."/>
        </authorList>
    </citation>
    <scope>NUCLEOTIDE SEQUENCE</scope>
    <source>
        <strain evidence="6">DSM 107454</strain>
    </source>
</reference>
<keyword evidence="3" id="KW-0378">Hydrolase</keyword>
<dbReference type="InterPro" id="IPR002502">
    <property type="entry name" value="Amidase_domain"/>
</dbReference>
<gene>
    <name evidence="6" type="ORF">INF28_04905</name>
</gene>
<keyword evidence="7" id="KW-1185">Reference proteome</keyword>
<name>A0A9D5M0B6_9FIRM</name>
<evidence type="ECO:0000313" key="7">
    <source>
        <dbReference type="Proteomes" id="UP000806542"/>
    </source>
</evidence>
<comment type="catalytic activity">
    <reaction evidence="1">
        <text>Hydrolyzes the link between N-acetylmuramoyl residues and L-amino acid residues in certain cell-wall glycopeptides.</text>
        <dbReference type="EC" id="3.5.1.28"/>
    </reaction>
</comment>
<dbReference type="AlphaFoldDB" id="A0A9D5M0B6"/>
<dbReference type="EMBL" id="JADCKB010000008">
    <property type="protein sequence ID" value="MBE5039801.1"/>
    <property type="molecule type" value="Genomic_DNA"/>
</dbReference>
<comment type="caution">
    <text evidence="6">The sequence shown here is derived from an EMBL/GenBank/DDBJ whole genome shotgun (WGS) entry which is preliminary data.</text>
</comment>
<dbReference type="SUPFAM" id="SSF55846">
    <property type="entry name" value="N-acetylmuramoyl-L-alanine amidase-like"/>
    <property type="match status" value="1"/>
</dbReference>
<evidence type="ECO:0000256" key="2">
    <source>
        <dbReference type="ARBA" id="ARBA00011901"/>
    </source>
</evidence>
<dbReference type="Pfam" id="PF01510">
    <property type="entry name" value="Amidase_2"/>
    <property type="match status" value="1"/>
</dbReference>
<evidence type="ECO:0000256" key="4">
    <source>
        <dbReference type="ARBA" id="ARBA00023316"/>
    </source>
</evidence>
<dbReference type="Gene3D" id="3.40.80.10">
    <property type="entry name" value="Peptidoglycan recognition protein-like"/>
    <property type="match status" value="1"/>
</dbReference>
<dbReference type="RefSeq" id="WP_177657913.1">
    <property type="nucleotide sequence ID" value="NZ_JADCKB010000008.1"/>
</dbReference>
<dbReference type="GO" id="GO:0071555">
    <property type="term" value="P:cell wall organization"/>
    <property type="evidence" value="ECO:0007669"/>
    <property type="project" value="UniProtKB-KW"/>
</dbReference>
<dbReference type="EC" id="3.5.1.28" evidence="2"/>
<evidence type="ECO:0000313" key="6">
    <source>
        <dbReference type="EMBL" id="MBE5039801.1"/>
    </source>
</evidence>
<dbReference type="Proteomes" id="UP000806542">
    <property type="component" value="Unassembled WGS sequence"/>
</dbReference>
<dbReference type="PANTHER" id="PTHR30417">
    <property type="entry name" value="N-ACETYLMURAMOYL-L-ALANINE AMIDASE AMID"/>
    <property type="match status" value="1"/>
</dbReference>
<evidence type="ECO:0000256" key="3">
    <source>
        <dbReference type="ARBA" id="ARBA00022801"/>
    </source>
</evidence>
<dbReference type="InterPro" id="IPR036505">
    <property type="entry name" value="Amidase/PGRP_sf"/>
</dbReference>
<feature type="domain" description="N-acetylmuramoyl-L-alanine amidase" evidence="5">
    <location>
        <begin position="9"/>
        <end position="157"/>
    </location>
</feature>
<dbReference type="InterPro" id="IPR051206">
    <property type="entry name" value="NAMLAA_amidase_2"/>
</dbReference>
<organism evidence="6 7">
    <name type="scientific">Ructibacterium gallinarum</name>
    <dbReference type="NCBI Taxonomy" id="2779355"/>
    <lineage>
        <taxon>Bacteria</taxon>
        <taxon>Bacillati</taxon>
        <taxon>Bacillota</taxon>
        <taxon>Clostridia</taxon>
        <taxon>Eubacteriales</taxon>
        <taxon>Oscillospiraceae</taxon>
        <taxon>Ructibacterium</taxon>
    </lineage>
</organism>
<dbReference type="GO" id="GO:0009253">
    <property type="term" value="P:peptidoglycan catabolic process"/>
    <property type="evidence" value="ECO:0007669"/>
    <property type="project" value="InterPro"/>
</dbReference>
<accession>A0A9D5M0B6</accession>
<evidence type="ECO:0000259" key="5">
    <source>
        <dbReference type="SMART" id="SM00644"/>
    </source>
</evidence>
<evidence type="ECO:0000256" key="1">
    <source>
        <dbReference type="ARBA" id="ARBA00001561"/>
    </source>
</evidence>
<dbReference type="GO" id="GO:0009254">
    <property type="term" value="P:peptidoglycan turnover"/>
    <property type="evidence" value="ECO:0007669"/>
    <property type="project" value="TreeGrafter"/>
</dbReference>
<proteinExistence type="predicted"/>
<dbReference type="GO" id="GO:0008745">
    <property type="term" value="F:N-acetylmuramoyl-L-alanine amidase activity"/>
    <property type="evidence" value="ECO:0007669"/>
    <property type="project" value="UniProtKB-EC"/>
</dbReference>